<comment type="caution">
    <text evidence="9">Lacks conserved residue(s) required for the propagation of feature annotation.</text>
</comment>
<feature type="binding site" evidence="9">
    <location>
        <position position="165"/>
    </location>
    <ligand>
        <name>2-[(2R,5Z)-2-carboxy-4-methylthiazol-5(2H)-ylidene]ethyl phosphate</name>
        <dbReference type="ChEBI" id="CHEBI:62899"/>
    </ligand>
</feature>
<evidence type="ECO:0000256" key="8">
    <source>
        <dbReference type="ARBA" id="ARBA00047883"/>
    </source>
</evidence>
<dbReference type="EMBL" id="QJPH01000479">
    <property type="protein sequence ID" value="PZN72640.1"/>
    <property type="molecule type" value="Genomic_DNA"/>
</dbReference>
<evidence type="ECO:0000256" key="11">
    <source>
        <dbReference type="RuleBase" id="RU004253"/>
    </source>
</evidence>
<organism evidence="13 14">
    <name type="scientific">Candidatus Methylumidiphilus alinenensis</name>
    <dbReference type="NCBI Taxonomy" id="2202197"/>
    <lineage>
        <taxon>Bacteria</taxon>
        <taxon>Pseudomonadati</taxon>
        <taxon>Pseudomonadota</taxon>
        <taxon>Gammaproteobacteria</taxon>
        <taxon>Methylococcales</taxon>
        <taxon>Candidatus Methylumidiphilus</taxon>
    </lineage>
</organism>
<dbReference type="Gene3D" id="3.20.20.70">
    <property type="entry name" value="Aldolase class I"/>
    <property type="match status" value="1"/>
</dbReference>
<evidence type="ECO:0000256" key="4">
    <source>
        <dbReference type="ARBA" id="ARBA00022842"/>
    </source>
</evidence>
<dbReference type="Pfam" id="PF02581">
    <property type="entry name" value="TMP-TENI"/>
    <property type="match status" value="1"/>
</dbReference>
<dbReference type="InterPro" id="IPR036206">
    <property type="entry name" value="ThiamineP_synth_sf"/>
</dbReference>
<dbReference type="PANTHER" id="PTHR20857:SF15">
    <property type="entry name" value="THIAMINE-PHOSPHATE SYNTHASE"/>
    <property type="match status" value="1"/>
</dbReference>
<dbReference type="InterPro" id="IPR034291">
    <property type="entry name" value="TMP_synthase"/>
</dbReference>
<dbReference type="Proteomes" id="UP000249396">
    <property type="component" value="Unassembled WGS sequence"/>
</dbReference>
<dbReference type="CDD" id="cd00564">
    <property type="entry name" value="TMP_TenI"/>
    <property type="match status" value="1"/>
</dbReference>
<feature type="binding site" evidence="9">
    <location>
        <position position="70"/>
    </location>
    <ligand>
        <name>Mg(2+)</name>
        <dbReference type="ChEBI" id="CHEBI:18420"/>
    </ligand>
</feature>
<evidence type="ECO:0000256" key="6">
    <source>
        <dbReference type="ARBA" id="ARBA00047334"/>
    </source>
</evidence>
<name>A0A2W4SAR5_9GAMM</name>
<dbReference type="UniPathway" id="UPA00060">
    <property type="reaction ID" value="UER00141"/>
</dbReference>
<reference evidence="13 14" key="1">
    <citation type="journal article" date="2018" name="Aquat. Microb. Ecol.">
        <title>Gammaproteobacterial methanotrophs dominate.</title>
        <authorList>
            <person name="Rissanen A.J."/>
            <person name="Saarenheimo J."/>
            <person name="Tiirola M."/>
            <person name="Peura S."/>
            <person name="Aalto S.L."/>
            <person name="Karvinen A."/>
            <person name="Nykanen H."/>
        </authorList>
    </citation>
    <scope>NUCLEOTIDE SEQUENCE [LARGE SCALE GENOMIC DNA]</scope>
    <source>
        <strain evidence="13">AMbin10</strain>
    </source>
</reference>
<evidence type="ECO:0000256" key="5">
    <source>
        <dbReference type="ARBA" id="ARBA00022977"/>
    </source>
</evidence>
<feature type="binding site" evidence="9">
    <location>
        <begin position="39"/>
        <end position="43"/>
    </location>
    <ligand>
        <name>4-amino-2-methyl-5-(diphosphooxymethyl)pyrimidine</name>
        <dbReference type="ChEBI" id="CHEBI:57841"/>
    </ligand>
</feature>
<evidence type="ECO:0000256" key="3">
    <source>
        <dbReference type="ARBA" id="ARBA00022723"/>
    </source>
</evidence>
<feature type="domain" description="Thiamine phosphate synthase/TenI" evidence="12">
    <location>
        <begin position="9"/>
        <end position="187"/>
    </location>
</feature>
<dbReference type="SUPFAM" id="SSF51391">
    <property type="entry name" value="Thiamin phosphate synthase"/>
    <property type="match status" value="1"/>
</dbReference>
<comment type="cofactor">
    <cofactor evidence="9">
        <name>Mg(2+)</name>
        <dbReference type="ChEBI" id="CHEBI:18420"/>
    </cofactor>
    <text evidence="9">Binds 1 Mg(2+) ion per subunit.</text>
</comment>
<sequence length="206" mass="21629">MLSFPHYGLYAITAESHTTPEQLAQAVNAALRGGAKVIQYRAKSTQNRLTEAKLLLAQCHAFQVPLIINDDVELALAIGADGVHLGKDDGSIVEARRRLGEKAIIGVSCYNSVERALEAQVAGASYVAFGRFFPSSSKPNAPCAQLETLVSAKQLLHLPIVAIGGITPANGQSLLEAGADLLAVIDGVFGASDPEHAALAFKPLFA</sequence>
<evidence type="ECO:0000313" key="13">
    <source>
        <dbReference type="EMBL" id="PZN72640.1"/>
    </source>
</evidence>
<dbReference type="GO" id="GO:0000287">
    <property type="term" value="F:magnesium ion binding"/>
    <property type="evidence" value="ECO:0007669"/>
    <property type="project" value="UniProtKB-UniRule"/>
</dbReference>
<dbReference type="EC" id="2.5.1.3" evidence="9"/>
<comment type="caution">
    <text evidence="13">The sequence shown here is derived from an EMBL/GenBank/DDBJ whole genome shotgun (WGS) entry which is preliminary data.</text>
</comment>
<keyword evidence="5 9" id="KW-0784">Thiamine biosynthesis</keyword>
<evidence type="ECO:0000313" key="14">
    <source>
        <dbReference type="Proteomes" id="UP000249396"/>
    </source>
</evidence>
<evidence type="ECO:0000256" key="9">
    <source>
        <dbReference type="HAMAP-Rule" id="MF_00097"/>
    </source>
</evidence>
<feature type="binding site" evidence="9">
    <location>
        <position position="108"/>
    </location>
    <ligand>
        <name>4-amino-2-methyl-5-(diphosphooxymethyl)pyrimidine</name>
        <dbReference type="ChEBI" id="CHEBI:57841"/>
    </ligand>
</feature>
<feature type="binding site" evidence="9">
    <location>
        <begin position="135"/>
        <end position="137"/>
    </location>
    <ligand>
        <name>2-[(2R,5Z)-2-carboxy-4-methylthiazol-5(2H)-ylidene]ethyl phosphate</name>
        <dbReference type="ChEBI" id="CHEBI:62899"/>
    </ligand>
</feature>
<protein>
    <recommendedName>
        <fullName evidence="9">Thiamine-phosphate synthase</fullName>
        <shortName evidence="9">TP synthase</shortName>
        <shortName evidence="9">TPS</shortName>
        <ecNumber evidence="9">2.5.1.3</ecNumber>
    </recommendedName>
    <alternativeName>
        <fullName evidence="9">Thiamine-phosphate pyrophosphorylase</fullName>
        <shortName evidence="9">TMP pyrophosphorylase</shortName>
        <shortName evidence="9">TMP-PPase</shortName>
    </alternativeName>
</protein>
<dbReference type="GO" id="GO:0009228">
    <property type="term" value="P:thiamine biosynthetic process"/>
    <property type="evidence" value="ECO:0007669"/>
    <property type="project" value="UniProtKB-KW"/>
</dbReference>
<accession>A0A2W4SAR5</accession>
<evidence type="ECO:0000256" key="10">
    <source>
        <dbReference type="RuleBase" id="RU003826"/>
    </source>
</evidence>
<dbReference type="PANTHER" id="PTHR20857">
    <property type="entry name" value="THIAMINE-PHOSPHATE PYROPHOSPHORYLASE"/>
    <property type="match status" value="1"/>
</dbReference>
<keyword evidence="2 9" id="KW-0808">Transferase</keyword>
<evidence type="ECO:0000256" key="1">
    <source>
        <dbReference type="ARBA" id="ARBA00005165"/>
    </source>
</evidence>
<dbReference type="AlphaFoldDB" id="A0A2W4SAR5"/>
<evidence type="ECO:0000256" key="2">
    <source>
        <dbReference type="ARBA" id="ARBA00022679"/>
    </source>
</evidence>
<dbReference type="GO" id="GO:0005737">
    <property type="term" value="C:cytoplasm"/>
    <property type="evidence" value="ECO:0007669"/>
    <property type="project" value="TreeGrafter"/>
</dbReference>
<proteinExistence type="inferred from homology"/>
<evidence type="ECO:0000259" key="12">
    <source>
        <dbReference type="Pfam" id="PF02581"/>
    </source>
</evidence>
<dbReference type="InterPro" id="IPR013785">
    <property type="entry name" value="Aldolase_TIM"/>
</dbReference>
<feature type="binding site" evidence="9">
    <location>
        <position position="89"/>
    </location>
    <ligand>
        <name>Mg(2+)</name>
        <dbReference type="ChEBI" id="CHEBI:18420"/>
    </ligand>
</feature>
<comment type="catalytic activity">
    <reaction evidence="6 9 10">
        <text>4-methyl-5-(2-phosphooxyethyl)-thiazole + 4-amino-2-methyl-5-(diphosphooxymethyl)pyrimidine + H(+) = thiamine phosphate + diphosphate</text>
        <dbReference type="Rhea" id="RHEA:22328"/>
        <dbReference type="ChEBI" id="CHEBI:15378"/>
        <dbReference type="ChEBI" id="CHEBI:33019"/>
        <dbReference type="ChEBI" id="CHEBI:37575"/>
        <dbReference type="ChEBI" id="CHEBI:57841"/>
        <dbReference type="ChEBI" id="CHEBI:58296"/>
        <dbReference type="EC" id="2.5.1.3"/>
    </reaction>
</comment>
<feature type="binding site" evidence="9">
    <location>
        <position position="138"/>
    </location>
    <ligand>
        <name>4-amino-2-methyl-5-(diphosphooxymethyl)pyrimidine</name>
        <dbReference type="ChEBI" id="CHEBI:57841"/>
    </ligand>
</feature>
<keyword evidence="3 9" id="KW-0479">Metal-binding</keyword>
<comment type="function">
    <text evidence="9">Condenses 4-methyl-5-(beta-hydroxyethyl)thiazole monophosphate (THZ-P) and 2-methyl-4-amino-5-hydroxymethyl pyrimidine pyrophosphate (HMP-PP) to form thiamine monophosphate (TMP).</text>
</comment>
<comment type="catalytic activity">
    <reaction evidence="8 9 10">
        <text>2-[(2R,5Z)-2-carboxy-4-methylthiazol-5(2H)-ylidene]ethyl phosphate + 4-amino-2-methyl-5-(diphosphooxymethyl)pyrimidine + 2 H(+) = thiamine phosphate + CO2 + diphosphate</text>
        <dbReference type="Rhea" id="RHEA:47844"/>
        <dbReference type="ChEBI" id="CHEBI:15378"/>
        <dbReference type="ChEBI" id="CHEBI:16526"/>
        <dbReference type="ChEBI" id="CHEBI:33019"/>
        <dbReference type="ChEBI" id="CHEBI:37575"/>
        <dbReference type="ChEBI" id="CHEBI:57841"/>
        <dbReference type="ChEBI" id="CHEBI:62899"/>
        <dbReference type="EC" id="2.5.1.3"/>
    </reaction>
</comment>
<dbReference type="GO" id="GO:0009229">
    <property type="term" value="P:thiamine diphosphate biosynthetic process"/>
    <property type="evidence" value="ECO:0007669"/>
    <property type="project" value="UniProtKB-UniRule"/>
</dbReference>
<dbReference type="HAMAP" id="MF_00097">
    <property type="entry name" value="TMP_synthase"/>
    <property type="match status" value="1"/>
</dbReference>
<feature type="binding site" evidence="9">
    <location>
        <position position="69"/>
    </location>
    <ligand>
        <name>4-amino-2-methyl-5-(diphosphooxymethyl)pyrimidine</name>
        <dbReference type="ChEBI" id="CHEBI:57841"/>
    </ligand>
</feature>
<comment type="similarity">
    <text evidence="9 10">Belongs to the thiamine-phosphate synthase family.</text>
</comment>
<evidence type="ECO:0000256" key="7">
    <source>
        <dbReference type="ARBA" id="ARBA00047851"/>
    </source>
</evidence>
<dbReference type="NCBIfam" id="TIGR00693">
    <property type="entry name" value="thiE"/>
    <property type="match status" value="1"/>
</dbReference>
<comment type="catalytic activity">
    <reaction evidence="7 9 10">
        <text>2-(2-carboxy-4-methylthiazol-5-yl)ethyl phosphate + 4-amino-2-methyl-5-(diphosphooxymethyl)pyrimidine + 2 H(+) = thiamine phosphate + CO2 + diphosphate</text>
        <dbReference type="Rhea" id="RHEA:47848"/>
        <dbReference type="ChEBI" id="CHEBI:15378"/>
        <dbReference type="ChEBI" id="CHEBI:16526"/>
        <dbReference type="ChEBI" id="CHEBI:33019"/>
        <dbReference type="ChEBI" id="CHEBI:37575"/>
        <dbReference type="ChEBI" id="CHEBI:57841"/>
        <dbReference type="ChEBI" id="CHEBI:62890"/>
        <dbReference type="EC" id="2.5.1.3"/>
    </reaction>
</comment>
<comment type="pathway">
    <text evidence="1 9 11">Cofactor biosynthesis; thiamine diphosphate biosynthesis; thiamine phosphate from 4-amino-2-methyl-5-diphosphomethylpyrimidine and 4-methyl-5-(2-phosphoethyl)-thiazole: step 1/1.</text>
</comment>
<dbReference type="GO" id="GO:0004789">
    <property type="term" value="F:thiamine-phosphate diphosphorylase activity"/>
    <property type="evidence" value="ECO:0007669"/>
    <property type="project" value="UniProtKB-UniRule"/>
</dbReference>
<gene>
    <name evidence="9" type="primary">thiE</name>
    <name evidence="13" type="ORF">DM484_24220</name>
</gene>
<keyword evidence="4 9" id="KW-0460">Magnesium</keyword>
<dbReference type="InterPro" id="IPR022998">
    <property type="entry name" value="ThiamineP_synth_TenI"/>
</dbReference>